<accession>A0A4R1RLK4</accession>
<keyword evidence="2" id="KW-0808">Transferase</keyword>
<protein>
    <submittedName>
        <fullName evidence="2">Acetyltransferase (GNAT) family protein</fullName>
    </submittedName>
</protein>
<evidence type="ECO:0000259" key="1">
    <source>
        <dbReference type="PROSITE" id="PS51186"/>
    </source>
</evidence>
<dbReference type="AlphaFoldDB" id="A0A4R1RLK4"/>
<dbReference type="RefSeq" id="WP_132217337.1">
    <property type="nucleotide sequence ID" value="NZ_OX156936.1"/>
</dbReference>
<dbReference type="OrthoDB" id="1435172at2"/>
<dbReference type="Pfam" id="PF00583">
    <property type="entry name" value="Acetyltransf_1"/>
    <property type="match status" value="1"/>
</dbReference>
<evidence type="ECO:0000313" key="2">
    <source>
        <dbReference type="EMBL" id="TCL66986.1"/>
    </source>
</evidence>
<reference evidence="2 3" key="1">
    <citation type="submission" date="2019-03" db="EMBL/GenBank/DDBJ databases">
        <title>Genomic Encyclopedia of Type Strains, Phase IV (KMG-IV): sequencing the most valuable type-strain genomes for metagenomic binning, comparative biology and taxonomic classification.</title>
        <authorList>
            <person name="Goeker M."/>
        </authorList>
    </citation>
    <scope>NUCLEOTIDE SEQUENCE [LARGE SCALE GENOMIC DNA]</scope>
    <source>
        <strain evidence="2 3">DSM 18792</strain>
    </source>
</reference>
<dbReference type="Proteomes" id="UP000295455">
    <property type="component" value="Unassembled WGS sequence"/>
</dbReference>
<gene>
    <name evidence="2" type="ORF">EV196_103407</name>
</gene>
<dbReference type="SUPFAM" id="SSF55729">
    <property type="entry name" value="Acyl-CoA N-acyltransferases (Nat)"/>
    <property type="match status" value="1"/>
</dbReference>
<dbReference type="PROSITE" id="PS51186">
    <property type="entry name" value="GNAT"/>
    <property type="match status" value="1"/>
</dbReference>
<comment type="caution">
    <text evidence="2">The sequence shown here is derived from an EMBL/GenBank/DDBJ whole genome shotgun (WGS) entry which is preliminary data.</text>
</comment>
<keyword evidence="3" id="KW-1185">Reference proteome</keyword>
<sequence>MNFERFTEVSGFFKILPEDWQEGIIPFWETYKASTNCYVLSENNQIIAGGLVFSIVPPDMIYAKDEANSWLEKGYLYVGFIYVLEEKRGHNLGSMWLNELKKMHPAQNYWLTIEDLELDKFYVKNDFKMVESLYNNGVEEGLYVYMCSRC</sequence>
<feature type="domain" description="N-acetyltransferase" evidence="1">
    <location>
        <begin position="1"/>
        <end position="145"/>
    </location>
</feature>
<dbReference type="EMBL" id="SLUP01000003">
    <property type="protein sequence ID" value="TCL66986.1"/>
    <property type="molecule type" value="Genomic_DNA"/>
</dbReference>
<dbReference type="Gene3D" id="3.40.630.30">
    <property type="match status" value="1"/>
</dbReference>
<dbReference type="InterPro" id="IPR000182">
    <property type="entry name" value="GNAT_dom"/>
</dbReference>
<evidence type="ECO:0000313" key="3">
    <source>
        <dbReference type="Proteomes" id="UP000295455"/>
    </source>
</evidence>
<dbReference type="GO" id="GO:0016747">
    <property type="term" value="F:acyltransferase activity, transferring groups other than amino-acyl groups"/>
    <property type="evidence" value="ECO:0007669"/>
    <property type="project" value="InterPro"/>
</dbReference>
<dbReference type="InterPro" id="IPR016181">
    <property type="entry name" value="Acyl_CoA_acyltransferase"/>
</dbReference>
<proteinExistence type="predicted"/>
<name>A0A4R1RLK4_9FLAO</name>
<organism evidence="2 3">
    <name type="scientific">Mariniflexile fucanivorans</name>
    <dbReference type="NCBI Taxonomy" id="264023"/>
    <lineage>
        <taxon>Bacteria</taxon>
        <taxon>Pseudomonadati</taxon>
        <taxon>Bacteroidota</taxon>
        <taxon>Flavobacteriia</taxon>
        <taxon>Flavobacteriales</taxon>
        <taxon>Flavobacteriaceae</taxon>
        <taxon>Mariniflexile</taxon>
    </lineage>
</organism>